<evidence type="ECO:0000313" key="2">
    <source>
        <dbReference type="EMBL" id="CAH2086908.1"/>
    </source>
</evidence>
<dbReference type="Gene3D" id="3.30.420.10">
    <property type="entry name" value="Ribonuclease H-like superfamily/Ribonuclease H"/>
    <property type="match status" value="1"/>
</dbReference>
<dbReference type="AlphaFoldDB" id="A0AAU9TIY1"/>
<evidence type="ECO:0000313" key="3">
    <source>
        <dbReference type="Proteomes" id="UP001153954"/>
    </source>
</evidence>
<sequence length="164" mass="18594">MSVVELTRPWHTAIQELQLAINCTISKSTGKSPMEILFGKKCSPPAIKLVEIDSNEVIDDINALRSECKIKMDERSLNDKIRFNKGKAKIKSFKIGDFVLMRRHERHTTKLGPKFDGPMEILEVLPNNRYKLKHVNLRGSSEKIASHDSLRPAPVAQSNPFDDN</sequence>
<protein>
    <submittedName>
        <fullName evidence="2">Uncharacterized protein</fullName>
    </submittedName>
</protein>
<feature type="region of interest" description="Disordered" evidence="1">
    <location>
        <begin position="143"/>
        <end position="164"/>
    </location>
</feature>
<name>A0AAU9TIY1_EUPED</name>
<reference evidence="2" key="1">
    <citation type="submission" date="2022-03" db="EMBL/GenBank/DDBJ databases">
        <authorList>
            <person name="Tunstrom K."/>
        </authorList>
    </citation>
    <scope>NUCLEOTIDE SEQUENCE</scope>
</reference>
<comment type="caution">
    <text evidence="2">The sequence shown here is derived from an EMBL/GenBank/DDBJ whole genome shotgun (WGS) entry which is preliminary data.</text>
</comment>
<organism evidence="2 3">
    <name type="scientific">Euphydryas editha</name>
    <name type="common">Edith's checkerspot</name>
    <dbReference type="NCBI Taxonomy" id="104508"/>
    <lineage>
        <taxon>Eukaryota</taxon>
        <taxon>Metazoa</taxon>
        <taxon>Ecdysozoa</taxon>
        <taxon>Arthropoda</taxon>
        <taxon>Hexapoda</taxon>
        <taxon>Insecta</taxon>
        <taxon>Pterygota</taxon>
        <taxon>Neoptera</taxon>
        <taxon>Endopterygota</taxon>
        <taxon>Lepidoptera</taxon>
        <taxon>Glossata</taxon>
        <taxon>Ditrysia</taxon>
        <taxon>Papilionoidea</taxon>
        <taxon>Nymphalidae</taxon>
        <taxon>Nymphalinae</taxon>
        <taxon>Euphydryas</taxon>
    </lineage>
</organism>
<evidence type="ECO:0000256" key="1">
    <source>
        <dbReference type="SAM" id="MobiDB-lite"/>
    </source>
</evidence>
<keyword evidence="3" id="KW-1185">Reference proteome</keyword>
<dbReference type="EMBL" id="CAKOGL010000005">
    <property type="protein sequence ID" value="CAH2086908.1"/>
    <property type="molecule type" value="Genomic_DNA"/>
</dbReference>
<accession>A0AAU9TIY1</accession>
<dbReference type="Proteomes" id="UP001153954">
    <property type="component" value="Unassembled WGS sequence"/>
</dbReference>
<gene>
    <name evidence="2" type="ORF">EEDITHA_LOCUS3226</name>
</gene>
<dbReference type="InterPro" id="IPR036397">
    <property type="entry name" value="RNaseH_sf"/>
</dbReference>
<dbReference type="GO" id="GO:0003676">
    <property type="term" value="F:nucleic acid binding"/>
    <property type="evidence" value="ECO:0007669"/>
    <property type="project" value="InterPro"/>
</dbReference>
<proteinExistence type="predicted"/>